<gene>
    <name evidence="7" type="ORF">SAMN05444401_0221</name>
</gene>
<dbReference type="InterPro" id="IPR050661">
    <property type="entry name" value="BglG_antiterminators"/>
</dbReference>
<protein>
    <submittedName>
        <fullName evidence="7">Lichenan operon transcriptional antiterminator</fullName>
    </submittedName>
</protein>
<organism evidence="7 8">
    <name type="scientific">Clostridium amylolyticum</name>
    <dbReference type="NCBI Taxonomy" id="1121298"/>
    <lineage>
        <taxon>Bacteria</taxon>
        <taxon>Bacillati</taxon>
        <taxon>Bacillota</taxon>
        <taxon>Clostridia</taxon>
        <taxon>Eubacteriales</taxon>
        <taxon>Clostridiaceae</taxon>
        <taxon>Clostridium</taxon>
    </lineage>
</organism>
<dbReference type="AlphaFoldDB" id="A0A1M6NHW3"/>
<evidence type="ECO:0000256" key="3">
    <source>
        <dbReference type="ARBA" id="ARBA00023159"/>
    </source>
</evidence>
<dbReference type="Pfam" id="PF08279">
    <property type="entry name" value="HTH_11"/>
    <property type="match status" value="1"/>
</dbReference>
<keyword evidence="8" id="KW-1185">Reference proteome</keyword>
<dbReference type="PANTHER" id="PTHR30185">
    <property type="entry name" value="CRYPTIC BETA-GLUCOSIDE BGL OPERON ANTITERMINATOR"/>
    <property type="match status" value="1"/>
</dbReference>
<dbReference type="InterPro" id="IPR036634">
    <property type="entry name" value="PRD_sf"/>
</dbReference>
<dbReference type="Gene3D" id="1.10.10.10">
    <property type="entry name" value="Winged helix-like DNA-binding domain superfamily/Winged helix DNA-binding domain"/>
    <property type="match status" value="1"/>
</dbReference>
<dbReference type="InterPro" id="IPR002178">
    <property type="entry name" value="PTS_EIIA_type-2_dom"/>
</dbReference>
<feature type="domain" description="PTS EIIA type-2" evidence="5">
    <location>
        <begin position="497"/>
        <end position="636"/>
    </location>
</feature>
<dbReference type="InterPro" id="IPR007737">
    <property type="entry name" value="Mga_HTH"/>
</dbReference>
<evidence type="ECO:0000256" key="2">
    <source>
        <dbReference type="ARBA" id="ARBA00023015"/>
    </source>
</evidence>
<dbReference type="InterPro" id="IPR013196">
    <property type="entry name" value="HTH_11"/>
</dbReference>
<dbReference type="GO" id="GO:0006355">
    <property type="term" value="P:regulation of DNA-templated transcription"/>
    <property type="evidence" value="ECO:0007669"/>
    <property type="project" value="InterPro"/>
</dbReference>
<evidence type="ECO:0000259" key="6">
    <source>
        <dbReference type="PROSITE" id="PS51372"/>
    </source>
</evidence>
<dbReference type="InterPro" id="IPR016152">
    <property type="entry name" value="PTrfase/Anion_transptr"/>
</dbReference>
<dbReference type="Pfam" id="PF05043">
    <property type="entry name" value="Mga"/>
    <property type="match status" value="1"/>
</dbReference>
<dbReference type="SUPFAM" id="SSF46785">
    <property type="entry name" value="Winged helix' DNA-binding domain"/>
    <property type="match status" value="1"/>
</dbReference>
<evidence type="ECO:0000259" key="5">
    <source>
        <dbReference type="PROSITE" id="PS51094"/>
    </source>
</evidence>
<proteinExistence type="predicted"/>
<dbReference type="InterPro" id="IPR036388">
    <property type="entry name" value="WH-like_DNA-bd_sf"/>
</dbReference>
<dbReference type="SUPFAM" id="SSF63520">
    <property type="entry name" value="PTS-regulatory domain, PRD"/>
    <property type="match status" value="2"/>
</dbReference>
<dbReference type="Pfam" id="PF00359">
    <property type="entry name" value="PTS_EIIA_2"/>
    <property type="match status" value="1"/>
</dbReference>
<dbReference type="SUPFAM" id="SSF55804">
    <property type="entry name" value="Phoshotransferase/anion transport protein"/>
    <property type="match status" value="1"/>
</dbReference>
<reference evidence="7 8" key="1">
    <citation type="submission" date="2016-11" db="EMBL/GenBank/DDBJ databases">
        <authorList>
            <person name="Jaros S."/>
            <person name="Januszkiewicz K."/>
            <person name="Wedrychowicz H."/>
        </authorList>
    </citation>
    <scope>NUCLEOTIDE SEQUENCE [LARGE SCALE GENOMIC DNA]</scope>
    <source>
        <strain evidence="7 8">DSM 21864</strain>
    </source>
</reference>
<dbReference type="Gene3D" id="1.10.1790.10">
    <property type="entry name" value="PRD domain"/>
    <property type="match status" value="2"/>
</dbReference>
<dbReference type="PROSITE" id="PS51372">
    <property type="entry name" value="PRD_2"/>
    <property type="match status" value="2"/>
</dbReference>
<evidence type="ECO:0000256" key="4">
    <source>
        <dbReference type="ARBA" id="ARBA00023163"/>
    </source>
</evidence>
<keyword evidence="2" id="KW-0805">Transcription regulation</keyword>
<keyword evidence="1" id="KW-0677">Repeat</keyword>
<evidence type="ECO:0000313" key="8">
    <source>
        <dbReference type="Proteomes" id="UP000184080"/>
    </source>
</evidence>
<dbReference type="PROSITE" id="PS51094">
    <property type="entry name" value="PTS_EIIA_TYPE_2"/>
    <property type="match status" value="1"/>
</dbReference>
<feature type="domain" description="PRD" evidence="6">
    <location>
        <begin position="176"/>
        <end position="280"/>
    </location>
</feature>
<evidence type="ECO:0000313" key="7">
    <source>
        <dbReference type="EMBL" id="SHJ95305.1"/>
    </source>
</evidence>
<sequence>MLNKRQDRIISFMHNSQNWILGKELANVLGVSDRTIRSDIAYINKSYGYELIESNIRLGYKINEDNFQSLDIKTVEIIPQTSEERCNYIIKELLFERNDINLTLLQDKIFASSYSIDNDIKKIRKMIEPYDSLQLIRSKNYILLTGKEEQKRKLYKDLLENEIKGNLLNLDKIASFYKDFNLIEIKDILEDTFKEYDYHIRDLTFTMIIMHIGTALERIIRHKFIKTDRSTEKLKDSLEYKIAQTFFEKVSKKIRIKIVEDEIVLLALLLVGKRNTSYTDDVAKQQIDYLIPDVLKEIFDDIKKMFDVDFSSDNELKNGLEMHIACLLERCKKNIEVDNMYLQQIKRNYPLVFEMGVKVCELLEEKLHIHIKENEIAFIALHLGVAYARTNYVYKYKVVMIHPRDQVLSNLCMEKITNRFGDCMEIIQCMGFFEKSTIVDLNPDLIITTLPLKHDLCTMTVYISLFMNYKDESKVFQALNNLDRIRCYADFKLLVLKLIKKEFFYTNLAANSPDEVITKMCSNLKEKGYVTEDFESGVLQREKTSATSFDYGLATPHSLNEMFINQSVLSIAILDKPIKWGDFNVRLIILFAINRGDYKLLKIFFDWLSNVISNSNEFAKLLEVNNYKEFIDHVLK</sequence>
<dbReference type="InterPro" id="IPR011608">
    <property type="entry name" value="PRD"/>
</dbReference>
<dbReference type="Proteomes" id="UP000184080">
    <property type="component" value="Unassembled WGS sequence"/>
</dbReference>
<dbReference type="PANTHER" id="PTHR30185:SF12">
    <property type="entry name" value="TRANSCRIPTIONAL REGULATOR MANR"/>
    <property type="match status" value="1"/>
</dbReference>
<dbReference type="EMBL" id="FQZO01000011">
    <property type="protein sequence ID" value="SHJ95305.1"/>
    <property type="molecule type" value="Genomic_DNA"/>
</dbReference>
<keyword evidence="4" id="KW-0804">Transcription</keyword>
<keyword evidence="3" id="KW-0010">Activator</keyword>
<evidence type="ECO:0000256" key="1">
    <source>
        <dbReference type="ARBA" id="ARBA00022737"/>
    </source>
</evidence>
<dbReference type="STRING" id="1121298.SAMN05444401_0221"/>
<dbReference type="InterPro" id="IPR036390">
    <property type="entry name" value="WH_DNA-bd_sf"/>
</dbReference>
<feature type="domain" description="PRD" evidence="6">
    <location>
        <begin position="286"/>
        <end position="393"/>
    </location>
</feature>
<dbReference type="Pfam" id="PF00874">
    <property type="entry name" value="PRD"/>
    <property type="match status" value="2"/>
</dbReference>
<dbReference type="Gene3D" id="3.40.930.10">
    <property type="entry name" value="Mannitol-specific EII, Chain A"/>
    <property type="match status" value="1"/>
</dbReference>
<name>A0A1M6NHW3_9CLOT</name>
<accession>A0A1M6NHW3</accession>